<evidence type="ECO:0000256" key="1">
    <source>
        <dbReference type="SAM" id="Coils"/>
    </source>
</evidence>
<dbReference type="InterPro" id="IPR010441">
    <property type="entry name" value="CH_2"/>
</dbReference>
<dbReference type="InterPro" id="IPR036872">
    <property type="entry name" value="CH_dom_sf"/>
</dbReference>
<evidence type="ECO:0000313" key="3">
    <source>
        <dbReference type="EMBL" id="CAF4120592.1"/>
    </source>
</evidence>
<dbReference type="AlphaFoldDB" id="A0A820BD40"/>
<keyword evidence="1" id="KW-0175">Coiled coil</keyword>
<dbReference type="GO" id="GO:0051493">
    <property type="term" value="P:regulation of cytoskeleton organization"/>
    <property type="evidence" value="ECO:0007669"/>
    <property type="project" value="TreeGrafter"/>
</dbReference>
<organism evidence="4 5">
    <name type="scientific">Rotaria magnacalcarata</name>
    <dbReference type="NCBI Taxonomy" id="392030"/>
    <lineage>
        <taxon>Eukaryota</taxon>
        <taxon>Metazoa</taxon>
        <taxon>Spiralia</taxon>
        <taxon>Gnathifera</taxon>
        <taxon>Rotifera</taxon>
        <taxon>Eurotatoria</taxon>
        <taxon>Bdelloidea</taxon>
        <taxon>Philodinida</taxon>
        <taxon>Philodinidae</taxon>
        <taxon>Rotaria</taxon>
    </lineage>
</organism>
<dbReference type="PROSITE" id="PS50021">
    <property type="entry name" value="CH"/>
    <property type="match status" value="1"/>
</dbReference>
<reference evidence="4" key="1">
    <citation type="submission" date="2021-02" db="EMBL/GenBank/DDBJ databases">
        <authorList>
            <person name="Nowell W R."/>
        </authorList>
    </citation>
    <scope>NUCLEOTIDE SEQUENCE</scope>
</reference>
<dbReference type="PANTHER" id="PTHR12509">
    <property type="entry name" value="SPERMATOGENESIS-ASSOCIATED 4-RELATED"/>
    <property type="match status" value="1"/>
</dbReference>
<feature type="coiled-coil region" evidence="1">
    <location>
        <begin position="221"/>
        <end position="248"/>
    </location>
</feature>
<name>A0A820BD40_9BILA</name>
<dbReference type="Gene3D" id="1.10.418.10">
    <property type="entry name" value="Calponin-like domain"/>
    <property type="match status" value="1"/>
</dbReference>
<dbReference type="InterPro" id="IPR001715">
    <property type="entry name" value="CH_dom"/>
</dbReference>
<keyword evidence="5" id="KW-1185">Reference proteome</keyword>
<dbReference type="EMBL" id="CAJOBG010007015">
    <property type="protein sequence ID" value="CAF4204265.1"/>
    <property type="molecule type" value="Genomic_DNA"/>
</dbReference>
<dbReference type="Pfam" id="PF06294">
    <property type="entry name" value="CH_2"/>
    <property type="match status" value="1"/>
</dbReference>
<dbReference type="FunFam" id="1.10.418.10:FF:000059">
    <property type="entry name" value="RIKEN cDNA 6430531B16 gene"/>
    <property type="match status" value="1"/>
</dbReference>
<dbReference type="Proteomes" id="UP000663866">
    <property type="component" value="Unassembled WGS sequence"/>
</dbReference>
<evidence type="ECO:0000313" key="5">
    <source>
        <dbReference type="Proteomes" id="UP000663866"/>
    </source>
</evidence>
<dbReference type="InterPro" id="IPR052111">
    <property type="entry name" value="Spermatogenesis_Ciliary_MAP"/>
</dbReference>
<dbReference type="Proteomes" id="UP000681967">
    <property type="component" value="Unassembled WGS sequence"/>
</dbReference>
<feature type="domain" description="Calponin-homology (CH)" evidence="2">
    <location>
        <begin position="35"/>
        <end position="140"/>
    </location>
</feature>
<dbReference type="GO" id="GO:0005930">
    <property type="term" value="C:axoneme"/>
    <property type="evidence" value="ECO:0007669"/>
    <property type="project" value="TreeGrafter"/>
</dbReference>
<comment type="caution">
    <text evidence="4">The sequence shown here is derived from an EMBL/GenBank/DDBJ whole genome shotgun (WGS) entry which is preliminary data.</text>
</comment>
<sequence length="252" mass="29788">IWLFCSINILHQFAMSDTSIDFLMHRQKHLPQYQIAAQYDILAWLDTIPLSRPVYTLELDFADGILIAEIVAYFFPEYVELEMFHVARNMSQRTKNWRLLNSDVLPKINLHAPGTVVHDITNGDNRAVELFLLHLREKIEEHLIRTGRRSRLQWETWRTFNVERHRLPYLVPTPLTPRRAAIAPGYGSISRSERLKNPRAAVLDNVLIVKDEEIEVLRQKLKTCEKIIRTKDKRIQELEEKFEKRKMKRPSP</sequence>
<accession>A0A820BD40</accession>
<feature type="non-terminal residue" evidence="4">
    <location>
        <position position="1"/>
    </location>
</feature>
<dbReference type="GO" id="GO:0008017">
    <property type="term" value="F:microtubule binding"/>
    <property type="evidence" value="ECO:0007669"/>
    <property type="project" value="TreeGrafter"/>
</dbReference>
<evidence type="ECO:0000313" key="4">
    <source>
        <dbReference type="EMBL" id="CAF4204265.1"/>
    </source>
</evidence>
<dbReference type="EMBL" id="CAJOBH010008690">
    <property type="protein sequence ID" value="CAF4120592.1"/>
    <property type="molecule type" value="Genomic_DNA"/>
</dbReference>
<dbReference type="SUPFAM" id="SSF47576">
    <property type="entry name" value="Calponin-homology domain, CH-domain"/>
    <property type="match status" value="1"/>
</dbReference>
<gene>
    <name evidence="3" type="ORF">BYL167_LOCUS20057</name>
    <name evidence="4" type="ORF">OVN521_LOCUS26557</name>
</gene>
<protein>
    <recommendedName>
        <fullName evidence="2">Calponin-homology (CH) domain-containing protein</fullName>
    </recommendedName>
</protein>
<proteinExistence type="predicted"/>
<evidence type="ECO:0000259" key="2">
    <source>
        <dbReference type="PROSITE" id="PS50021"/>
    </source>
</evidence>
<dbReference type="PANTHER" id="PTHR12509:SF9">
    <property type="entry name" value="SPERM FLAGELLAR PROTEIN 1 ISOFORM X1"/>
    <property type="match status" value="1"/>
</dbReference>